<feature type="domain" description="Ricin B lectin" evidence="3">
    <location>
        <begin position="398"/>
        <end position="486"/>
    </location>
</feature>
<dbReference type="InterPro" id="IPR000772">
    <property type="entry name" value="Ricin_B_lectin"/>
</dbReference>
<organism evidence="5 6">
    <name type="scientific">Streptomyces hawaiiensis</name>
    <dbReference type="NCBI Taxonomy" id="67305"/>
    <lineage>
        <taxon>Bacteria</taxon>
        <taxon>Bacillati</taxon>
        <taxon>Actinomycetota</taxon>
        <taxon>Actinomycetes</taxon>
        <taxon>Kitasatosporales</taxon>
        <taxon>Streptomycetaceae</taxon>
        <taxon>Streptomyces</taxon>
    </lineage>
</organism>
<dbReference type="AlphaFoldDB" id="A0A6G5RQS3"/>
<evidence type="ECO:0000313" key="5">
    <source>
        <dbReference type="EMBL" id="QCD60360.1"/>
    </source>
</evidence>
<dbReference type="CDD" id="cd14953">
    <property type="entry name" value="NHL_like_1"/>
    <property type="match status" value="1"/>
</dbReference>
<gene>
    <name evidence="5" type="ORF">CEB94_00365</name>
</gene>
<keyword evidence="1" id="KW-0677">Repeat</keyword>
<evidence type="ECO:0000259" key="4">
    <source>
        <dbReference type="Pfam" id="PF25021"/>
    </source>
</evidence>
<dbReference type="Pfam" id="PF01436">
    <property type="entry name" value="NHL"/>
    <property type="match status" value="3"/>
</dbReference>
<feature type="repeat" description="NHL" evidence="2">
    <location>
        <begin position="197"/>
        <end position="240"/>
    </location>
</feature>
<dbReference type="Pfam" id="PF25021">
    <property type="entry name" value="TEN_NHL"/>
    <property type="match status" value="1"/>
</dbReference>
<evidence type="ECO:0000256" key="1">
    <source>
        <dbReference type="ARBA" id="ARBA00022737"/>
    </source>
</evidence>
<accession>A0A6G5RQS3</accession>
<feature type="repeat" description="NHL" evidence="2">
    <location>
        <begin position="154"/>
        <end position="185"/>
    </location>
</feature>
<dbReference type="EMBL" id="CP021978">
    <property type="protein sequence ID" value="QCD60360.1"/>
    <property type="molecule type" value="Genomic_DNA"/>
</dbReference>
<dbReference type="PROSITE" id="PS51125">
    <property type="entry name" value="NHL"/>
    <property type="match status" value="3"/>
</dbReference>
<dbReference type="InterPro" id="IPR056822">
    <property type="entry name" value="TEN_NHL"/>
</dbReference>
<dbReference type="Gene3D" id="2.80.10.50">
    <property type="match status" value="1"/>
</dbReference>
<evidence type="ECO:0000259" key="3">
    <source>
        <dbReference type="Pfam" id="PF14200"/>
    </source>
</evidence>
<protein>
    <submittedName>
        <fullName evidence="5">Uncharacterized protein</fullName>
    </submittedName>
</protein>
<evidence type="ECO:0000256" key="2">
    <source>
        <dbReference type="PROSITE-ProRule" id="PRU00504"/>
    </source>
</evidence>
<dbReference type="SUPFAM" id="SSF101898">
    <property type="entry name" value="NHL repeat"/>
    <property type="match status" value="1"/>
</dbReference>
<dbReference type="Proteomes" id="UP000495940">
    <property type="component" value="Chromosome"/>
</dbReference>
<name>A0A6G5RQS3_9ACTN</name>
<feature type="repeat" description="NHL" evidence="2">
    <location>
        <begin position="97"/>
        <end position="128"/>
    </location>
</feature>
<dbReference type="PANTHER" id="PTHR46388">
    <property type="entry name" value="NHL REPEAT-CONTAINING PROTEIN 2"/>
    <property type="match status" value="1"/>
</dbReference>
<dbReference type="InterPro" id="IPR011042">
    <property type="entry name" value="6-blade_b-propeller_TolB-like"/>
</dbReference>
<sequence>MSTGSTGAVDGEEFTALISTVAGTGTAGAPKGDKELAVSALLNGPYGMTVDRDGALYIAEFGGHRIRKVTTDGRISTIAGTGSAGRGAEGVSAVSAPLSHPRGIAVDSAGDLYIADSGNHRVRKITMADGKIHTFAGTGTATYGGEGVSATTAHLNTPFDVAVDGAGDVYIADYGNHRVRKVTADGKITTVAGTVAGLSPDGTLATAAQLRNPTAVAVDSAGNLYIADCGNQRVRKVPKADRKIRTVAGTGAATFGGDGVQAALAPLYSPMAVAVDSTDTLYIADTNNHRVRKVVADGTISTFAGTGAATFGGDGESAASAKLSGPHGLAVDCVDTLYIADYSNNRVRKVTSAKLAGLPDSGTVVSWANVRSRLRMGVVRESTNDGAEVHQILTAPRDHQRWRLIAAGQDDGEVLYRIENVRSGKVLEVVGAQETKGAVVAQRAYEGADAHHQQWRLIPVGPVTGTPRVYEIANRNSGLLLGVDTNARSVIRQYEAVGERRDRQWQLVPV</sequence>
<dbReference type="Pfam" id="PF14200">
    <property type="entry name" value="RicinB_lectin_2"/>
    <property type="match status" value="1"/>
</dbReference>
<dbReference type="Gene3D" id="2.120.10.30">
    <property type="entry name" value="TolB, C-terminal domain"/>
    <property type="match status" value="3"/>
</dbReference>
<dbReference type="PANTHER" id="PTHR46388:SF2">
    <property type="entry name" value="NHL REPEAT-CONTAINING PROTEIN 2"/>
    <property type="match status" value="1"/>
</dbReference>
<dbReference type="InterPro" id="IPR001258">
    <property type="entry name" value="NHL_repeat"/>
</dbReference>
<feature type="domain" description="Teneurin NHL" evidence="4">
    <location>
        <begin position="261"/>
        <end position="350"/>
    </location>
</feature>
<evidence type="ECO:0000313" key="6">
    <source>
        <dbReference type="Proteomes" id="UP000495940"/>
    </source>
</evidence>
<dbReference type="KEGG" id="shaw:CEB94_00365"/>
<keyword evidence="6" id="KW-1185">Reference proteome</keyword>
<dbReference type="PROSITE" id="PS50231">
    <property type="entry name" value="RICIN_B_LECTIN"/>
    <property type="match status" value="1"/>
</dbReference>
<reference evidence="5 6" key="1">
    <citation type="submission" date="2017-06" db="EMBL/GenBank/DDBJ databases">
        <title>Complete Genome Sequence of Streptomyces hawaiiensis NRRL 15010 and insights into acyldepsipeptides biosynthesis.</title>
        <authorList>
            <person name="Mariita R.M."/>
            <person name="Sello J.K."/>
        </authorList>
    </citation>
    <scope>NUCLEOTIDE SEQUENCE [LARGE SCALE GENOMIC DNA]</scope>
    <source>
        <strain evidence="5 6">ATCC 12236</strain>
    </source>
</reference>
<dbReference type="InterPro" id="IPR035992">
    <property type="entry name" value="Ricin_B-like_lectins"/>
</dbReference>
<proteinExistence type="predicted"/>
<dbReference type="SUPFAM" id="SSF50370">
    <property type="entry name" value="Ricin B-like lectins"/>
    <property type="match status" value="1"/>
</dbReference>
<dbReference type="CDD" id="cd00161">
    <property type="entry name" value="beta-trefoil_Ricin-like"/>
    <property type="match status" value="1"/>
</dbReference>